<dbReference type="GO" id="GO:0008083">
    <property type="term" value="F:growth factor activity"/>
    <property type="evidence" value="ECO:0007669"/>
    <property type="project" value="UniProtKB-KW"/>
</dbReference>
<dbReference type="AlphaFoldDB" id="A0A8R2H4E5"/>
<evidence type="ECO:0000256" key="4">
    <source>
        <dbReference type="RuleBase" id="RU000354"/>
    </source>
</evidence>
<evidence type="ECO:0000256" key="2">
    <source>
        <dbReference type="ARBA" id="ARBA00006656"/>
    </source>
</evidence>
<sequence>MTKTSQQQITKAIMWLYKRRLDVVIDDPVVMIDVYRVDPNNMHWLIVPSIKRVVNITEPGWVPIDLQRIRMSDWFMTTDEAKDLTLVVHAYYVNKNITHIRISRTWRCTRKTTHGRGPSALFRAKITRKPICAAGTRWRWTSRTLAAIGSLRPRGTTRTTVLESVRWCPWKMVIVMVTKHSGISSCCAPRKMSNISMLHFDEDFNIIYSTLPGMVYDTCWCSLKPTI</sequence>
<dbReference type="KEGG" id="api:100572705"/>
<dbReference type="GO" id="GO:0005615">
    <property type="term" value="C:extracellular space"/>
    <property type="evidence" value="ECO:0007669"/>
    <property type="project" value="TreeGrafter"/>
</dbReference>
<name>A0A8R2H4E5_ACYPI</name>
<keyword evidence="3" id="KW-0964">Secreted</keyword>
<protein>
    <recommendedName>
        <fullName evidence="5">TGF-beta family profile domain-containing protein</fullName>
    </recommendedName>
</protein>
<dbReference type="PANTHER" id="PTHR11848:SF262">
    <property type="entry name" value="LD29161P"/>
    <property type="match status" value="1"/>
</dbReference>
<dbReference type="EnsemblMetazoa" id="XM_016801253.2">
    <property type="protein sequence ID" value="XP_016656742.1"/>
    <property type="gene ID" value="LOC100572705"/>
</dbReference>
<dbReference type="InterPro" id="IPR001839">
    <property type="entry name" value="TGF-b_C"/>
</dbReference>
<reference evidence="7" key="1">
    <citation type="submission" date="2010-06" db="EMBL/GenBank/DDBJ databases">
        <authorList>
            <person name="Jiang H."/>
            <person name="Abraham K."/>
            <person name="Ali S."/>
            <person name="Alsbrooks S.L."/>
            <person name="Anim B.N."/>
            <person name="Anosike U.S."/>
            <person name="Attaway T."/>
            <person name="Bandaranaike D.P."/>
            <person name="Battles P.K."/>
            <person name="Bell S.N."/>
            <person name="Bell A.V."/>
            <person name="Beltran B."/>
            <person name="Bickham C."/>
            <person name="Bustamante Y."/>
            <person name="Caleb T."/>
            <person name="Canada A."/>
            <person name="Cardenas V."/>
            <person name="Carter K."/>
            <person name="Chacko J."/>
            <person name="Chandrabose M.N."/>
            <person name="Chavez D."/>
            <person name="Chavez A."/>
            <person name="Chen L."/>
            <person name="Chu H.-S."/>
            <person name="Claassen K.J."/>
            <person name="Cockrell R."/>
            <person name="Collins M."/>
            <person name="Cooper J.A."/>
            <person name="Cree A."/>
            <person name="Curry S.M."/>
            <person name="Da Y."/>
            <person name="Dao M.D."/>
            <person name="Das B."/>
            <person name="Davila M.-L."/>
            <person name="Davy-Carroll L."/>
            <person name="Denson S."/>
            <person name="Dinh H."/>
            <person name="Ebong V.E."/>
            <person name="Edwards J.R."/>
            <person name="Egan A."/>
            <person name="El-Daye J."/>
            <person name="Escobedo L."/>
            <person name="Fernandez S."/>
            <person name="Fernando P.R."/>
            <person name="Flagg N."/>
            <person name="Forbes L.D."/>
            <person name="Fowler R.G."/>
            <person name="Fu Q."/>
            <person name="Gabisi R.A."/>
            <person name="Ganer J."/>
            <person name="Garbino Pronczuk A."/>
            <person name="Garcia R.M."/>
            <person name="Garner T."/>
            <person name="Garrett T.E."/>
            <person name="Gonzalez D.A."/>
            <person name="Hamid H."/>
            <person name="Hawkins E.S."/>
            <person name="Hirani K."/>
            <person name="Hogues M.E."/>
            <person name="Hollins B."/>
            <person name="Hsiao C.-H."/>
            <person name="Jabil R."/>
            <person name="James M.L."/>
            <person name="Jhangiani S.N."/>
            <person name="Johnson B."/>
            <person name="Johnson Q."/>
            <person name="Joshi V."/>
            <person name="Kalu J.B."/>
            <person name="Kam C."/>
            <person name="Kashfia A."/>
            <person name="Keebler J."/>
            <person name="Kisamo H."/>
            <person name="Kovar C.L."/>
            <person name="Lago L.A."/>
            <person name="Lai C.-Y."/>
            <person name="Laidlaw J."/>
            <person name="Lara F."/>
            <person name="Le T.-K."/>
            <person name="Lee S.L."/>
            <person name="Legall F.H."/>
            <person name="Lemon S.J."/>
            <person name="Lewis L.R."/>
            <person name="Li B."/>
            <person name="Liu Y."/>
            <person name="Liu Y.-S."/>
            <person name="Lopez J."/>
            <person name="Lozado R.J."/>
            <person name="Lu J."/>
            <person name="Madu R.C."/>
            <person name="Maheshwari M."/>
            <person name="Maheshwari R."/>
            <person name="Malloy K."/>
            <person name="Martinez E."/>
            <person name="Mathew T."/>
            <person name="Mercado I.C."/>
            <person name="Mercado C."/>
            <person name="Meyer B."/>
            <person name="Montgomery K."/>
            <person name="Morgan M.B."/>
            <person name="Munidasa M."/>
            <person name="Nazareth L.V."/>
            <person name="Nelson J."/>
            <person name="Ng B.M."/>
            <person name="Nguyen N.B."/>
            <person name="Nguyen P.Q."/>
            <person name="Nguyen T."/>
            <person name="Obregon M."/>
            <person name="Okwuonu G.O."/>
            <person name="Onwere C.G."/>
            <person name="Orozco G."/>
            <person name="Parra A."/>
            <person name="Patel S."/>
            <person name="Patil S."/>
            <person name="Perez A."/>
            <person name="Perez Y."/>
            <person name="Pham C."/>
            <person name="Primus E.L."/>
            <person name="Pu L.-L."/>
            <person name="Puazo M."/>
            <person name="Qin X."/>
            <person name="Quiroz J.B."/>
            <person name="Reese J."/>
            <person name="Richards S."/>
            <person name="Rives C.M."/>
            <person name="Robberts R."/>
            <person name="Ruiz S.J."/>
            <person name="Ruiz M.J."/>
            <person name="Santibanez J."/>
            <person name="Schneider B.W."/>
            <person name="Sisson I."/>
            <person name="Smith M."/>
            <person name="Sodergren E."/>
            <person name="Song X.-Z."/>
            <person name="Song B.B."/>
            <person name="Summersgill H."/>
            <person name="Thelus R."/>
            <person name="Thornton R.D."/>
            <person name="Trejos Z.Y."/>
            <person name="Usmani K."/>
            <person name="Vattathil S."/>
            <person name="Villasana D."/>
            <person name="Walker D.L."/>
            <person name="Wang S."/>
            <person name="Wang K."/>
            <person name="White C.S."/>
            <person name="Williams A.C."/>
            <person name="Williamson J."/>
            <person name="Wilson K."/>
            <person name="Woghiren I.O."/>
            <person name="Woodworth J.R."/>
            <person name="Worley K.C."/>
            <person name="Wright R.A."/>
            <person name="Wu W."/>
            <person name="Young L."/>
            <person name="Zhang L."/>
            <person name="Zhang J."/>
            <person name="Zhu Y."/>
            <person name="Muzny D.M."/>
            <person name="Weinstock G."/>
            <person name="Gibbs R.A."/>
        </authorList>
    </citation>
    <scope>NUCLEOTIDE SEQUENCE [LARGE SCALE GENOMIC DNA]</scope>
    <source>
        <strain evidence="7">LSR1</strain>
    </source>
</reference>
<comment type="subcellular location">
    <subcellularLocation>
        <location evidence="1">Secreted</location>
    </subcellularLocation>
</comment>
<evidence type="ECO:0000259" key="5">
    <source>
        <dbReference type="PROSITE" id="PS51362"/>
    </source>
</evidence>
<keyword evidence="4" id="KW-0339">Growth factor</keyword>
<reference evidence="6" key="2">
    <citation type="submission" date="2022-06" db="UniProtKB">
        <authorList>
            <consortium name="EnsemblMetazoa"/>
        </authorList>
    </citation>
    <scope>IDENTIFICATION</scope>
</reference>
<dbReference type="InterPro" id="IPR015615">
    <property type="entry name" value="TGF-beta-rel"/>
</dbReference>
<dbReference type="GeneID" id="100572705"/>
<dbReference type="Proteomes" id="UP000007819">
    <property type="component" value="Chromosome X"/>
</dbReference>
<evidence type="ECO:0000313" key="6">
    <source>
        <dbReference type="EnsemblMetazoa" id="XP_016656743.1"/>
    </source>
</evidence>
<dbReference type="InterPro" id="IPR029034">
    <property type="entry name" value="Cystine-knot_cytokine"/>
</dbReference>
<feature type="domain" description="TGF-beta family profile" evidence="5">
    <location>
        <begin position="184"/>
        <end position="222"/>
    </location>
</feature>
<comment type="similarity">
    <text evidence="2 4">Belongs to the TGF-beta family.</text>
</comment>
<dbReference type="RefSeq" id="XP_016656742.1">
    <property type="nucleotide sequence ID" value="XM_016801253.2"/>
</dbReference>
<evidence type="ECO:0000256" key="1">
    <source>
        <dbReference type="ARBA" id="ARBA00004613"/>
    </source>
</evidence>
<dbReference type="SUPFAM" id="SSF57501">
    <property type="entry name" value="Cystine-knot cytokines"/>
    <property type="match status" value="1"/>
</dbReference>
<dbReference type="Pfam" id="PF00019">
    <property type="entry name" value="TGF_beta"/>
    <property type="match status" value="1"/>
</dbReference>
<proteinExistence type="inferred from homology"/>
<dbReference type="Gene3D" id="2.10.90.10">
    <property type="entry name" value="Cystine-knot cytokines"/>
    <property type="match status" value="1"/>
</dbReference>
<organism evidence="6 7">
    <name type="scientific">Acyrthosiphon pisum</name>
    <name type="common">Pea aphid</name>
    <dbReference type="NCBI Taxonomy" id="7029"/>
    <lineage>
        <taxon>Eukaryota</taxon>
        <taxon>Metazoa</taxon>
        <taxon>Ecdysozoa</taxon>
        <taxon>Arthropoda</taxon>
        <taxon>Hexapoda</taxon>
        <taxon>Insecta</taxon>
        <taxon>Pterygota</taxon>
        <taxon>Neoptera</taxon>
        <taxon>Paraneoptera</taxon>
        <taxon>Hemiptera</taxon>
        <taxon>Sternorrhyncha</taxon>
        <taxon>Aphidomorpha</taxon>
        <taxon>Aphidoidea</taxon>
        <taxon>Aphididae</taxon>
        <taxon>Macrosiphini</taxon>
        <taxon>Acyrthosiphon</taxon>
    </lineage>
</organism>
<dbReference type="PANTHER" id="PTHR11848">
    <property type="entry name" value="TGF-BETA FAMILY"/>
    <property type="match status" value="1"/>
</dbReference>
<dbReference type="EnsemblMetazoa" id="XM_016801254.2">
    <property type="protein sequence ID" value="XP_016656743.1"/>
    <property type="gene ID" value="LOC100572705"/>
</dbReference>
<dbReference type="GO" id="GO:0005125">
    <property type="term" value="F:cytokine activity"/>
    <property type="evidence" value="ECO:0007669"/>
    <property type="project" value="TreeGrafter"/>
</dbReference>
<keyword evidence="7" id="KW-1185">Reference proteome</keyword>
<dbReference type="RefSeq" id="XP_016656743.1">
    <property type="nucleotide sequence ID" value="XM_016801254.2"/>
</dbReference>
<accession>A0A8R2H4E5</accession>
<dbReference type="PROSITE" id="PS51362">
    <property type="entry name" value="TGF_BETA_2"/>
    <property type="match status" value="1"/>
</dbReference>
<dbReference type="Gene3D" id="2.60.120.970">
    <property type="match status" value="1"/>
</dbReference>
<evidence type="ECO:0000313" key="7">
    <source>
        <dbReference type="Proteomes" id="UP000007819"/>
    </source>
</evidence>
<evidence type="ECO:0000256" key="3">
    <source>
        <dbReference type="ARBA" id="ARBA00022525"/>
    </source>
</evidence>
<dbReference type="OrthoDB" id="5948587at2759"/>